<dbReference type="AlphaFoldDB" id="A0A0H2RBK9"/>
<dbReference type="Proteomes" id="UP000053477">
    <property type="component" value="Unassembled WGS sequence"/>
</dbReference>
<evidence type="ECO:0000313" key="3">
    <source>
        <dbReference type="Proteomes" id="UP000053477"/>
    </source>
</evidence>
<feature type="domain" description="Integrase core" evidence="1">
    <location>
        <begin position="1"/>
        <end position="107"/>
    </location>
</feature>
<proteinExistence type="predicted"/>
<sequence length="215" mass="25432">MEQNRGRYRGSYIWGRSVHNNRAERLWYDVNQGYNHKWKEFFMDLEANEGLNVDLPHHKWLLHYLFHRHLNFDASEWVEAWNAHILDNRGERGQSPREMFMFGMLEEGPRGIDFDDNIGDVAEYGVDWEGLEDQNLMGHLLENNPHEHGGDLLNVHAPAVMNEVVVLQPNCPFTVEQLALINDRLRARAVNLNSTDMLMRRRMWIEAFDICNTMW</sequence>
<dbReference type="OrthoDB" id="3353107at2759"/>
<dbReference type="InParanoid" id="A0A0H2RBK9"/>
<evidence type="ECO:0000313" key="2">
    <source>
        <dbReference type="EMBL" id="KLO08812.1"/>
    </source>
</evidence>
<gene>
    <name evidence="2" type="ORF">SCHPADRAFT_916842</name>
</gene>
<organism evidence="2 3">
    <name type="scientific">Schizopora paradoxa</name>
    <dbReference type="NCBI Taxonomy" id="27342"/>
    <lineage>
        <taxon>Eukaryota</taxon>
        <taxon>Fungi</taxon>
        <taxon>Dikarya</taxon>
        <taxon>Basidiomycota</taxon>
        <taxon>Agaricomycotina</taxon>
        <taxon>Agaricomycetes</taxon>
        <taxon>Hymenochaetales</taxon>
        <taxon>Schizoporaceae</taxon>
        <taxon>Schizopora</taxon>
    </lineage>
</organism>
<dbReference type="EMBL" id="KQ086076">
    <property type="protein sequence ID" value="KLO08812.1"/>
    <property type="molecule type" value="Genomic_DNA"/>
</dbReference>
<protein>
    <recommendedName>
        <fullName evidence="1">Integrase core domain-containing protein</fullName>
    </recommendedName>
</protein>
<dbReference type="STRING" id="27342.A0A0H2RBK9"/>
<accession>A0A0H2RBK9</accession>
<reference evidence="2 3" key="1">
    <citation type="submission" date="2015-04" db="EMBL/GenBank/DDBJ databases">
        <title>Complete genome sequence of Schizopora paradoxa KUC8140, a cosmopolitan wood degrader in East Asia.</title>
        <authorList>
            <consortium name="DOE Joint Genome Institute"/>
            <person name="Min B."/>
            <person name="Park H."/>
            <person name="Jang Y."/>
            <person name="Kim J.-J."/>
            <person name="Kim K.H."/>
            <person name="Pangilinan J."/>
            <person name="Lipzen A."/>
            <person name="Riley R."/>
            <person name="Grigoriev I.V."/>
            <person name="Spatafora J.W."/>
            <person name="Choi I.-G."/>
        </authorList>
    </citation>
    <scope>NUCLEOTIDE SEQUENCE [LARGE SCALE GENOMIC DNA]</scope>
    <source>
        <strain evidence="2 3">KUC8140</strain>
    </source>
</reference>
<dbReference type="PANTHER" id="PTHR46791">
    <property type="entry name" value="EXPRESSED PROTEIN"/>
    <property type="match status" value="1"/>
</dbReference>
<dbReference type="Pfam" id="PF24764">
    <property type="entry name" value="rva_4"/>
    <property type="match status" value="1"/>
</dbReference>
<dbReference type="PANTHER" id="PTHR46791:SF5">
    <property type="entry name" value="CLR5 DOMAIN-CONTAINING PROTEIN-RELATED"/>
    <property type="match status" value="1"/>
</dbReference>
<keyword evidence="3" id="KW-1185">Reference proteome</keyword>
<name>A0A0H2RBK9_9AGAM</name>
<evidence type="ECO:0000259" key="1">
    <source>
        <dbReference type="Pfam" id="PF24764"/>
    </source>
</evidence>
<dbReference type="InterPro" id="IPR058913">
    <property type="entry name" value="Integrase_dom_put"/>
</dbReference>